<dbReference type="InterPro" id="IPR053163">
    <property type="entry name" value="HTH-type_regulator_Rgg"/>
</dbReference>
<sequence>MKISEALRKERQDRNLKQKDMIKNLAISKSHYSQIEHGKHRIYAEDLLKMLADNNIDYHHFFDEVAPSYGFRNDNSELQKEMSQAFYEADVKKAEMLKDKILQQNFPMEYKLHALLIVAELKKTKLDAKTQKEILQSMFSQNDWTKNRDTLRIFGNAMKYFDKSVRRTLMQSVLRTYKNI</sequence>
<dbReference type="InterPro" id="IPR010982">
    <property type="entry name" value="Lambda_DNA-bd_dom_sf"/>
</dbReference>
<evidence type="ECO:0000313" key="3">
    <source>
        <dbReference type="Proteomes" id="UP001141961"/>
    </source>
</evidence>
<protein>
    <submittedName>
        <fullName evidence="2">Helix-turn-helix transcriptional regulator</fullName>
    </submittedName>
</protein>
<dbReference type="SUPFAM" id="SSF47413">
    <property type="entry name" value="lambda repressor-like DNA-binding domains"/>
    <property type="match status" value="1"/>
</dbReference>
<dbReference type="PANTHER" id="PTHR37038">
    <property type="entry name" value="TRANSCRIPTIONAL REGULATOR-RELATED"/>
    <property type="match status" value="1"/>
</dbReference>
<dbReference type="PROSITE" id="PS50943">
    <property type="entry name" value="HTH_CROC1"/>
    <property type="match status" value="1"/>
</dbReference>
<dbReference type="Gene3D" id="1.10.260.40">
    <property type="entry name" value="lambda repressor-like DNA-binding domains"/>
    <property type="match status" value="1"/>
</dbReference>
<evidence type="ECO:0000259" key="1">
    <source>
        <dbReference type="PROSITE" id="PS50943"/>
    </source>
</evidence>
<feature type="domain" description="HTH cro/C1-type" evidence="1">
    <location>
        <begin position="7"/>
        <end position="50"/>
    </location>
</feature>
<dbReference type="Proteomes" id="UP001141961">
    <property type="component" value="Unassembled WGS sequence"/>
</dbReference>
<organism evidence="2 3">
    <name type="scientific">Lactobacillus amylovorus</name>
    <dbReference type="NCBI Taxonomy" id="1604"/>
    <lineage>
        <taxon>Bacteria</taxon>
        <taxon>Bacillati</taxon>
        <taxon>Bacillota</taxon>
        <taxon>Bacilli</taxon>
        <taxon>Lactobacillales</taxon>
        <taxon>Lactobacillaceae</taxon>
        <taxon>Lactobacillus</taxon>
    </lineage>
</organism>
<reference evidence="2" key="2">
    <citation type="submission" date="2022-10" db="EMBL/GenBank/DDBJ databases">
        <authorList>
            <person name="Kostovova I."/>
            <person name="Moravkova M."/>
            <person name="Pechar R."/>
        </authorList>
    </citation>
    <scope>NUCLEOTIDE SEQUENCE</scope>
    <source>
        <strain evidence="2">M597B</strain>
    </source>
</reference>
<evidence type="ECO:0000313" key="2">
    <source>
        <dbReference type="EMBL" id="MDB6247629.1"/>
    </source>
</evidence>
<dbReference type="RefSeq" id="WP_271327300.1">
    <property type="nucleotide sequence ID" value="NZ_JAOTHC010000047.1"/>
</dbReference>
<feature type="non-terminal residue" evidence="2">
    <location>
        <position position="180"/>
    </location>
</feature>
<dbReference type="AlphaFoldDB" id="A0AAW6BBT4"/>
<proteinExistence type="predicted"/>
<gene>
    <name evidence="2" type="ORF">ODV14_10155</name>
</gene>
<name>A0AAW6BBT4_LACAM</name>
<dbReference type="EMBL" id="JAOTHD010000049">
    <property type="protein sequence ID" value="MDB6247629.1"/>
    <property type="molecule type" value="Genomic_DNA"/>
</dbReference>
<accession>A0AAW6BBT4</accession>
<dbReference type="InterPro" id="IPR001387">
    <property type="entry name" value="Cro/C1-type_HTH"/>
</dbReference>
<dbReference type="CDD" id="cd00093">
    <property type="entry name" value="HTH_XRE"/>
    <property type="match status" value="1"/>
</dbReference>
<comment type="caution">
    <text evidence="2">The sequence shown here is derived from an EMBL/GenBank/DDBJ whole genome shotgun (WGS) entry which is preliminary data.</text>
</comment>
<dbReference type="GO" id="GO:0003677">
    <property type="term" value="F:DNA binding"/>
    <property type="evidence" value="ECO:0007669"/>
    <property type="project" value="InterPro"/>
</dbReference>
<reference evidence="2" key="1">
    <citation type="journal article" date="2022" name="Microorganisms">
        <title>Antibiotic Susceptibility, Resistance Gene Determinants and Corresponding Genomic Regions in Lactobacillus amylovorus Isolates Derived from Wild Boars and Domestic Pigs.</title>
        <authorList>
            <person name="Moravkova M."/>
            <person name="Kostovova I."/>
            <person name="Kavanova K."/>
            <person name="Pechar R."/>
            <person name="Stanek S."/>
            <person name="Brychta A."/>
            <person name="Zeman M."/>
            <person name="Kubasova T."/>
        </authorList>
    </citation>
    <scope>NUCLEOTIDE SEQUENCE</scope>
    <source>
        <strain evidence="2">M597B</strain>
    </source>
</reference>